<evidence type="ECO:0000256" key="4">
    <source>
        <dbReference type="ARBA" id="ARBA00023239"/>
    </source>
</evidence>
<feature type="domain" description="CENP-V/GFA" evidence="5">
    <location>
        <begin position="4"/>
        <end position="115"/>
    </location>
</feature>
<dbReference type="PANTHER" id="PTHR33337:SF40">
    <property type="entry name" value="CENP-V_GFA DOMAIN-CONTAINING PROTEIN-RELATED"/>
    <property type="match status" value="1"/>
</dbReference>
<dbReference type="Proteomes" id="UP000018445">
    <property type="component" value="Unassembled WGS sequence"/>
</dbReference>
<keyword evidence="4" id="KW-0456">Lyase</keyword>
<dbReference type="OrthoDB" id="7765631at2"/>
<dbReference type="AlphaFoldDB" id="N9A023"/>
<name>N9A023_ACIVR</name>
<evidence type="ECO:0000256" key="3">
    <source>
        <dbReference type="ARBA" id="ARBA00022833"/>
    </source>
</evidence>
<evidence type="ECO:0000259" key="5">
    <source>
        <dbReference type="Pfam" id="PF04828"/>
    </source>
</evidence>
<proteinExistence type="inferred from homology"/>
<dbReference type="SUPFAM" id="SSF51316">
    <property type="entry name" value="Mss4-like"/>
    <property type="match status" value="1"/>
</dbReference>
<sequence length="151" mass="17222">MSLEISCSCQHNKLVLNGPVIMRFICHCLICQNVYKAPYADVVVAWKNDIVATKPQTLEFKKFRMPPAVNRGLCTQCQKPVYGYLKSYVKHDLAFIPAQNFKDPSVLPKPCLHEFYHRAVSPIEDGLPKYYGYMHSMFGLSKALIKSLHSL</sequence>
<dbReference type="GO" id="GO:0046872">
    <property type="term" value="F:metal ion binding"/>
    <property type="evidence" value="ECO:0007669"/>
    <property type="project" value="UniProtKB-KW"/>
</dbReference>
<organism evidence="6 7">
    <name type="scientific">Acinetobacter venetianus (strain ATCC 31012 / DSM 23050 / BCRC 14357 / CCUG 45561 / CIP 110063 / KCTC 2702 / LMG 19082 / RAG-1)</name>
    <dbReference type="NCBI Taxonomy" id="1191460"/>
    <lineage>
        <taxon>Bacteria</taxon>
        <taxon>Pseudomonadati</taxon>
        <taxon>Pseudomonadota</taxon>
        <taxon>Gammaproteobacteria</taxon>
        <taxon>Moraxellales</taxon>
        <taxon>Moraxellaceae</taxon>
        <taxon>Acinetobacter</taxon>
    </lineage>
</organism>
<dbReference type="Pfam" id="PF04828">
    <property type="entry name" value="GFA"/>
    <property type="match status" value="1"/>
</dbReference>
<dbReference type="eggNOG" id="COG3791">
    <property type="taxonomic scope" value="Bacteria"/>
</dbReference>
<evidence type="ECO:0000313" key="7">
    <source>
        <dbReference type="Proteomes" id="UP000018445"/>
    </source>
</evidence>
<protein>
    <recommendedName>
        <fullName evidence="5">CENP-V/GFA domain-containing protein</fullName>
    </recommendedName>
</protein>
<dbReference type="PATRIC" id="fig|1191460.12.peg.1911"/>
<dbReference type="InterPro" id="IPR006913">
    <property type="entry name" value="CENP-V/GFA"/>
</dbReference>
<comment type="similarity">
    <text evidence="1">Belongs to the Gfa family.</text>
</comment>
<dbReference type="GO" id="GO:0016846">
    <property type="term" value="F:carbon-sulfur lyase activity"/>
    <property type="evidence" value="ECO:0007669"/>
    <property type="project" value="InterPro"/>
</dbReference>
<evidence type="ECO:0000256" key="1">
    <source>
        <dbReference type="ARBA" id="ARBA00005495"/>
    </source>
</evidence>
<dbReference type="HOGENOM" id="CLU_055491_8_0_6"/>
<evidence type="ECO:0000256" key="2">
    <source>
        <dbReference type="ARBA" id="ARBA00022723"/>
    </source>
</evidence>
<dbReference type="Gene3D" id="3.90.1590.10">
    <property type="entry name" value="glutathione-dependent formaldehyde- activating enzyme (gfa)"/>
    <property type="match status" value="1"/>
</dbReference>
<gene>
    <name evidence="6" type="ORF">F959_01923</name>
</gene>
<dbReference type="PANTHER" id="PTHR33337">
    <property type="entry name" value="GFA DOMAIN-CONTAINING PROTEIN"/>
    <property type="match status" value="1"/>
</dbReference>
<keyword evidence="7" id="KW-1185">Reference proteome</keyword>
<evidence type="ECO:0000313" key="6">
    <source>
        <dbReference type="EMBL" id="ENV37115.1"/>
    </source>
</evidence>
<reference evidence="6 7" key="1">
    <citation type="submission" date="2013-02" db="EMBL/GenBank/DDBJ databases">
        <title>The Genome Sequence of Acinetobacter venetianus CIP 110063.</title>
        <authorList>
            <consortium name="The Broad Institute Genome Sequencing Platform"/>
            <consortium name="The Broad Institute Genome Sequencing Center for Infectious Disease"/>
            <person name="Cerqueira G."/>
            <person name="Feldgarden M."/>
            <person name="Courvalin P."/>
            <person name="Perichon B."/>
            <person name="Grillot-Courvalin C."/>
            <person name="Clermont D."/>
            <person name="Rocha E."/>
            <person name="Yoon E.-J."/>
            <person name="Nemec A."/>
            <person name="Walker B."/>
            <person name="Young S.K."/>
            <person name="Zeng Q."/>
            <person name="Gargeya S."/>
            <person name="Fitzgerald M."/>
            <person name="Haas B."/>
            <person name="Abouelleil A."/>
            <person name="Alvarado L."/>
            <person name="Arachchi H.M."/>
            <person name="Berlin A.M."/>
            <person name="Chapman S.B."/>
            <person name="Dewar J."/>
            <person name="Goldberg J."/>
            <person name="Griggs A."/>
            <person name="Gujja S."/>
            <person name="Hansen M."/>
            <person name="Howarth C."/>
            <person name="Imamovic A."/>
            <person name="Larimer J."/>
            <person name="McCowan C."/>
            <person name="Murphy C."/>
            <person name="Neiman D."/>
            <person name="Pearson M."/>
            <person name="Priest M."/>
            <person name="Roberts A."/>
            <person name="Saif S."/>
            <person name="Shea T."/>
            <person name="Sisk P."/>
            <person name="Sykes S."/>
            <person name="Wortman J."/>
            <person name="Nusbaum C."/>
            <person name="Birren B."/>
        </authorList>
    </citation>
    <scope>NUCLEOTIDE SEQUENCE [LARGE SCALE GENOMIC DNA]</scope>
    <source>
        <strain evidence="7">ATCC 31012 / DSM 23050 / BCRC 14357 / CCUG 45561 / CIP 110063 / KCTC 2702 / LMG 19082 / RAG-1</strain>
    </source>
</reference>
<keyword evidence="3" id="KW-0862">Zinc</keyword>
<dbReference type="RefSeq" id="WP_004879523.1">
    <property type="nucleotide sequence ID" value="NZ_AKIQ01000025.1"/>
</dbReference>
<dbReference type="EMBL" id="APPO01000013">
    <property type="protein sequence ID" value="ENV37115.1"/>
    <property type="molecule type" value="Genomic_DNA"/>
</dbReference>
<dbReference type="GeneID" id="58194792"/>
<comment type="caution">
    <text evidence="6">The sequence shown here is derived from an EMBL/GenBank/DDBJ whole genome shotgun (WGS) entry which is preliminary data.</text>
</comment>
<accession>N9A023</accession>
<dbReference type="InterPro" id="IPR011057">
    <property type="entry name" value="Mss4-like_sf"/>
</dbReference>
<keyword evidence="2" id="KW-0479">Metal-binding</keyword>